<feature type="domain" description="Impact N-terminal" evidence="2">
    <location>
        <begin position="12"/>
        <end position="114"/>
    </location>
</feature>
<dbReference type="Pfam" id="PF01205">
    <property type="entry name" value="Impact_N"/>
    <property type="match status" value="1"/>
</dbReference>
<dbReference type="EMBL" id="AP022325">
    <property type="protein sequence ID" value="BBU47366.1"/>
    <property type="molecule type" value="Genomic_DNA"/>
</dbReference>
<dbReference type="GO" id="GO:0005737">
    <property type="term" value="C:cytoplasm"/>
    <property type="evidence" value="ECO:0007669"/>
    <property type="project" value="TreeGrafter"/>
</dbReference>
<dbReference type="KEGG" id="mfel:JPM2_0590"/>
<evidence type="ECO:0000313" key="3">
    <source>
        <dbReference type="EMBL" id="BBU47366.1"/>
    </source>
</evidence>
<gene>
    <name evidence="3" type="ORF">JPM2_0590</name>
</gene>
<sequence>MTNFYIDNLIIKKSKFISITYEINNKKEVQEILDKLNVEHKKATHICYAYSLIENGVEIAGFSDDGEPKGTAGKPMYDLLKLKNLFGVLVVVIRYYGGVKLGAGGLVRSYRQASMLTINQILNKGIQDDKNNSRKK</sequence>
<organism evidence="3 4">
    <name type="scientific">Mycoplasmopsis felis</name>
    <dbReference type="NCBI Taxonomy" id="33923"/>
    <lineage>
        <taxon>Bacteria</taxon>
        <taxon>Bacillati</taxon>
        <taxon>Mycoplasmatota</taxon>
        <taxon>Mycoplasmoidales</taxon>
        <taxon>Metamycoplasmataceae</taxon>
        <taxon>Mycoplasmopsis</taxon>
    </lineage>
</organism>
<keyword evidence="4" id="KW-1185">Reference proteome</keyword>
<proteinExistence type="inferred from homology"/>
<evidence type="ECO:0000259" key="2">
    <source>
        <dbReference type="Pfam" id="PF01205"/>
    </source>
</evidence>
<dbReference type="InterPro" id="IPR020568">
    <property type="entry name" value="Ribosomal_Su5_D2-typ_SF"/>
</dbReference>
<dbReference type="AlphaFoldDB" id="A0A809SJZ9"/>
<evidence type="ECO:0000313" key="4">
    <source>
        <dbReference type="Proteomes" id="UP000464317"/>
    </source>
</evidence>
<reference evidence="3 4" key="1">
    <citation type="submission" date="2020-01" db="EMBL/GenBank/DDBJ databases">
        <title>Complete genome sequence of Mycoplasma felis strain Myco-2.</title>
        <authorList>
            <person name="Kinoshita Y."/>
            <person name="Niwa H."/>
            <person name="Uchida-Fujii E."/>
            <person name="Nukada T."/>
        </authorList>
    </citation>
    <scope>NUCLEOTIDE SEQUENCE [LARGE SCALE GENOMIC DNA]</scope>
    <source>
        <strain evidence="3 4">Myco-2</strain>
    </source>
</reference>
<dbReference type="PANTHER" id="PTHR16301">
    <property type="entry name" value="IMPACT-RELATED"/>
    <property type="match status" value="1"/>
</dbReference>
<dbReference type="Gene3D" id="3.30.230.30">
    <property type="entry name" value="Impact, N-terminal domain"/>
    <property type="match status" value="1"/>
</dbReference>
<dbReference type="InterPro" id="IPR036956">
    <property type="entry name" value="Impact_N_sf"/>
</dbReference>
<evidence type="ECO:0000256" key="1">
    <source>
        <dbReference type="ARBA" id="ARBA00007665"/>
    </source>
</evidence>
<dbReference type="GO" id="GO:0006446">
    <property type="term" value="P:regulation of translational initiation"/>
    <property type="evidence" value="ECO:0007669"/>
    <property type="project" value="TreeGrafter"/>
</dbReference>
<dbReference type="SUPFAM" id="SSF54211">
    <property type="entry name" value="Ribosomal protein S5 domain 2-like"/>
    <property type="match status" value="1"/>
</dbReference>
<dbReference type="Proteomes" id="UP000464317">
    <property type="component" value="Chromosome"/>
</dbReference>
<dbReference type="InterPro" id="IPR023582">
    <property type="entry name" value="Impact"/>
</dbReference>
<dbReference type="PANTHER" id="PTHR16301:SF20">
    <property type="entry name" value="IMPACT FAMILY MEMBER YIGZ"/>
    <property type="match status" value="1"/>
</dbReference>
<protein>
    <recommendedName>
        <fullName evidence="2">Impact N-terminal domain-containing protein</fullName>
    </recommendedName>
</protein>
<dbReference type="InterPro" id="IPR001498">
    <property type="entry name" value="Impact_N"/>
</dbReference>
<comment type="similarity">
    <text evidence="1">Belongs to the IMPACT family.</text>
</comment>
<name>A0A809SJZ9_9BACT</name>
<accession>A0A809SJZ9</accession>